<dbReference type="InterPro" id="IPR016024">
    <property type="entry name" value="ARM-type_fold"/>
</dbReference>
<protein>
    <submittedName>
        <fullName evidence="1">HEAT repeat domain-containing protein</fullName>
    </submittedName>
</protein>
<organism evidence="1 2">
    <name type="scientific">Metallumcola ferriviriculae</name>
    <dbReference type="NCBI Taxonomy" id="3039180"/>
    <lineage>
        <taxon>Bacteria</taxon>
        <taxon>Bacillati</taxon>
        <taxon>Bacillota</taxon>
        <taxon>Clostridia</taxon>
        <taxon>Neomoorellales</taxon>
        <taxon>Desulfitibacteraceae</taxon>
        <taxon>Metallumcola</taxon>
    </lineage>
</organism>
<accession>A0AAU0UQ88</accession>
<proteinExistence type="predicted"/>
<gene>
    <name evidence="1" type="ORF">MFMK1_002184</name>
</gene>
<keyword evidence="2" id="KW-1185">Reference proteome</keyword>
<evidence type="ECO:0000313" key="1">
    <source>
        <dbReference type="EMBL" id="WRO22355.1"/>
    </source>
</evidence>
<dbReference type="RefSeq" id="WP_366921768.1">
    <property type="nucleotide sequence ID" value="NZ_CP121694.1"/>
</dbReference>
<dbReference type="KEGG" id="dbc:MFMK1_002184"/>
<name>A0AAU0UQ88_9FIRM</name>
<reference evidence="1 2" key="1">
    <citation type="submission" date="2023-04" db="EMBL/GenBank/DDBJ databases">
        <authorList>
            <person name="Hsu D."/>
        </authorList>
    </citation>
    <scope>NUCLEOTIDE SEQUENCE [LARGE SCALE GENOMIC DNA]</scope>
    <source>
        <strain evidence="1 2">MK1</strain>
    </source>
</reference>
<dbReference type="SUPFAM" id="SSF48371">
    <property type="entry name" value="ARM repeat"/>
    <property type="match status" value="1"/>
</dbReference>
<dbReference type="InterPro" id="IPR011989">
    <property type="entry name" value="ARM-like"/>
</dbReference>
<dbReference type="Pfam" id="PF13646">
    <property type="entry name" value="HEAT_2"/>
    <property type="match status" value="1"/>
</dbReference>
<dbReference type="AlphaFoldDB" id="A0AAU0UQ88"/>
<sequence>MISNIKLGTQRIDGELRETISASLLKLLTEDWGGPKNPMAQNYYRQVVIPELLNCLEINLHTLLSPVFSDILAKKLNTQFGFPPTFATGLAGDIIASVGEDTSSLPQADLYEPWERLFRMLSIGEAPVTIAERTAFAQEYVELIRKNYRQFIKLITEHGQKSFESFAQTEFIECDEQLLHFMYKFWQRFEDPHYLERLKAEDIAYQMGLNMEPTEILASLVVIHDFEGQVDKNQLLELLKYGNSRQGKKLELLTGCLPLQDYSYQDVEYFVERMLSGGYINIDYSGKITLATKSAQLVGAMLAPRLVSSVLENIMPGNKNINEAYSILQDLNAHVVEKVIERLARTGSPEVIEVLQMLPQKQNKRIYLKIIWACGEIGAATALDFIIDAMQHRDAMIRARACFAMGSIGDASGYFALMRRLDDDVPAVKEQALIGIGKLCVRSALKKIESIANDLNEDIHVRHIAREVLEQIKSTESKD</sequence>
<dbReference type="EMBL" id="CP121694">
    <property type="protein sequence ID" value="WRO22355.1"/>
    <property type="molecule type" value="Genomic_DNA"/>
</dbReference>
<dbReference type="Proteomes" id="UP001329915">
    <property type="component" value="Chromosome"/>
</dbReference>
<evidence type="ECO:0000313" key="2">
    <source>
        <dbReference type="Proteomes" id="UP001329915"/>
    </source>
</evidence>
<dbReference type="Gene3D" id="1.25.10.10">
    <property type="entry name" value="Leucine-rich Repeat Variant"/>
    <property type="match status" value="1"/>
</dbReference>